<reference evidence="1" key="1">
    <citation type="submission" date="2021-02" db="EMBL/GenBank/DDBJ databases">
        <authorList>
            <person name="Dougan E. K."/>
            <person name="Rhodes N."/>
            <person name="Thang M."/>
            <person name="Chan C."/>
        </authorList>
    </citation>
    <scope>NUCLEOTIDE SEQUENCE</scope>
</reference>
<evidence type="ECO:0000313" key="1">
    <source>
        <dbReference type="EMBL" id="CAE8623857.1"/>
    </source>
</evidence>
<comment type="caution">
    <text evidence="1">The sequence shown here is derived from an EMBL/GenBank/DDBJ whole genome shotgun (WGS) entry which is preliminary data.</text>
</comment>
<protein>
    <submittedName>
        <fullName evidence="1">Uncharacterized protein</fullName>
    </submittedName>
</protein>
<gene>
    <name evidence="1" type="ORF">PGLA1383_LOCUS41067</name>
</gene>
<proteinExistence type="predicted"/>
<keyword evidence="2" id="KW-1185">Reference proteome</keyword>
<feature type="non-terminal residue" evidence="1">
    <location>
        <position position="1"/>
    </location>
</feature>
<dbReference type="EMBL" id="CAJNNV010028256">
    <property type="protein sequence ID" value="CAE8623857.1"/>
    <property type="molecule type" value="Genomic_DNA"/>
</dbReference>
<organism evidence="1 2">
    <name type="scientific">Polarella glacialis</name>
    <name type="common">Dinoflagellate</name>
    <dbReference type="NCBI Taxonomy" id="89957"/>
    <lineage>
        <taxon>Eukaryota</taxon>
        <taxon>Sar</taxon>
        <taxon>Alveolata</taxon>
        <taxon>Dinophyceae</taxon>
        <taxon>Suessiales</taxon>
        <taxon>Suessiaceae</taxon>
        <taxon>Polarella</taxon>
    </lineage>
</organism>
<name>A0A813GAQ3_POLGL</name>
<dbReference type="Proteomes" id="UP000654075">
    <property type="component" value="Unassembled WGS sequence"/>
</dbReference>
<sequence length="209" mass="22475">MGTKLDDEASELAAAWWGIDSVAAMGHRGLWGCAALLTHEGPSSSVAAVFPSSPGSRWCQDLRSSFLRRWVWRALVSDATAAWLAATPGAKVSGKRRSESNALAWARQCQAQKSSDSADSVSLLGLDPFDLRSWLPGGPEWSGGDCTSHLAELHRYLAPCLLQQNGGESSPVELPVTLGLWLSPPAAQQRLAEALWLDVRRQLLASEEA</sequence>
<accession>A0A813GAQ3</accession>
<evidence type="ECO:0000313" key="2">
    <source>
        <dbReference type="Proteomes" id="UP000654075"/>
    </source>
</evidence>
<dbReference type="AlphaFoldDB" id="A0A813GAQ3"/>